<evidence type="ECO:0000259" key="2">
    <source>
        <dbReference type="SMART" id="SM00014"/>
    </source>
</evidence>
<dbReference type="Pfam" id="PF01569">
    <property type="entry name" value="PAP2"/>
    <property type="match status" value="1"/>
</dbReference>
<gene>
    <name evidence="3" type="ORF">HZI73_19800</name>
</gene>
<keyword evidence="1" id="KW-1133">Transmembrane helix</keyword>
<feature type="transmembrane region" description="Helical" evidence="1">
    <location>
        <begin position="157"/>
        <end position="176"/>
    </location>
</feature>
<keyword evidence="4" id="KW-1185">Reference proteome</keyword>
<dbReference type="SMART" id="SM00014">
    <property type="entry name" value="acidPPc"/>
    <property type="match status" value="1"/>
</dbReference>
<evidence type="ECO:0000313" key="3">
    <source>
        <dbReference type="EMBL" id="QUI24402.1"/>
    </source>
</evidence>
<name>A0A8J8SIF5_9FIRM</name>
<dbReference type="Gene3D" id="1.20.144.10">
    <property type="entry name" value="Phosphatidic acid phosphatase type 2/haloperoxidase"/>
    <property type="match status" value="2"/>
</dbReference>
<reference evidence="3" key="1">
    <citation type="submission" date="2020-07" db="EMBL/GenBank/DDBJ databases">
        <title>Vallitalea pronyensis genome.</title>
        <authorList>
            <person name="Postec A."/>
        </authorList>
    </citation>
    <scope>NUCLEOTIDE SEQUENCE</scope>
    <source>
        <strain evidence="3">FatNI3</strain>
    </source>
</reference>
<dbReference type="PANTHER" id="PTHR14969">
    <property type="entry name" value="SPHINGOSINE-1-PHOSPHATE PHOSPHOHYDROLASE"/>
    <property type="match status" value="1"/>
</dbReference>
<keyword evidence="1" id="KW-0472">Membrane</keyword>
<evidence type="ECO:0000313" key="4">
    <source>
        <dbReference type="Proteomes" id="UP000683246"/>
    </source>
</evidence>
<proteinExistence type="predicted"/>
<feature type="transmembrane region" description="Helical" evidence="1">
    <location>
        <begin position="31"/>
        <end position="54"/>
    </location>
</feature>
<dbReference type="SUPFAM" id="SSF48317">
    <property type="entry name" value="Acid phosphatase/Vanadium-dependent haloperoxidase"/>
    <property type="match status" value="1"/>
</dbReference>
<dbReference type="AlphaFoldDB" id="A0A8J8SIF5"/>
<dbReference type="EMBL" id="CP058649">
    <property type="protein sequence ID" value="QUI24402.1"/>
    <property type="molecule type" value="Genomic_DNA"/>
</dbReference>
<feature type="domain" description="Phosphatidic acid phosphatase type 2/haloperoxidase" evidence="2">
    <location>
        <begin position="61"/>
        <end position="172"/>
    </location>
</feature>
<organism evidence="3 4">
    <name type="scientific">Vallitalea pronyensis</name>
    <dbReference type="NCBI Taxonomy" id="1348613"/>
    <lineage>
        <taxon>Bacteria</taxon>
        <taxon>Bacillati</taxon>
        <taxon>Bacillota</taxon>
        <taxon>Clostridia</taxon>
        <taxon>Lachnospirales</taxon>
        <taxon>Vallitaleaceae</taxon>
        <taxon>Vallitalea</taxon>
    </lineage>
</organism>
<evidence type="ECO:0000256" key="1">
    <source>
        <dbReference type="SAM" id="Phobius"/>
    </source>
</evidence>
<dbReference type="Proteomes" id="UP000683246">
    <property type="component" value="Chromosome"/>
</dbReference>
<sequence length="187" mass="21395">MMRIFDLINNLDQNIIQYTYNHLRTPLLDDIMSFITHLGDAGIIWGVICILLIINKKYRKVGIIALIVLLTNIILGELILKNAIGRVRPYDALNLDIIINKLNSFSMPSGHALTSFSVAFVILFLVDDWKIYVPILLLATGILLSRVYLTVHYPSDVLMSVVIAFIVSWIVIKIAYHRGFLHKRKYE</sequence>
<accession>A0A8J8SIF5</accession>
<dbReference type="PANTHER" id="PTHR14969:SF13">
    <property type="entry name" value="AT30094P"/>
    <property type="match status" value="1"/>
</dbReference>
<protein>
    <submittedName>
        <fullName evidence="3">Phosphatase PAP2 family protein</fullName>
    </submittedName>
</protein>
<feature type="transmembrane region" description="Helical" evidence="1">
    <location>
        <begin position="109"/>
        <end position="126"/>
    </location>
</feature>
<feature type="transmembrane region" description="Helical" evidence="1">
    <location>
        <begin position="61"/>
        <end position="80"/>
    </location>
</feature>
<feature type="transmembrane region" description="Helical" evidence="1">
    <location>
        <begin position="131"/>
        <end position="151"/>
    </location>
</feature>
<dbReference type="InterPro" id="IPR036938">
    <property type="entry name" value="PAP2/HPO_sf"/>
</dbReference>
<dbReference type="KEGG" id="vpy:HZI73_19800"/>
<keyword evidence="1" id="KW-0812">Transmembrane</keyword>
<dbReference type="InterPro" id="IPR000326">
    <property type="entry name" value="PAP2/HPO"/>
</dbReference>